<organism evidence="1 2">
    <name type="scientific">[Candida] jaroonii</name>
    <dbReference type="NCBI Taxonomy" id="467808"/>
    <lineage>
        <taxon>Eukaryota</taxon>
        <taxon>Fungi</taxon>
        <taxon>Dikarya</taxon>
        <taxon>Ascomycota</taxon>
        <taxon>Saccharomycotina</taxon>
        <taxon>Pichiomycetes</taxon>
        <taxon>Debaryomycetaceae</taxon>
        <taxon>Yamadazyma</taxon>
    </lineage>
</organism>
<evidence type="ECO:0000313" key="1">
    <source>
        <dbReference type="EMBL" id="CAH6723162.1"/>
    </source>
</evidence>
<sequence>MDLSQKLFNIYKSSTIPQIDLNTLRTVVANYFYLNGKINGDKLDIYNSLKVESQTVVKELIITNISIRSSYSSVHSDILIIRNRVNGDSDTEGNNRIKEQSINDYQANDIMIMISSSYTKILLQLIDQCNKSIIRTANPSILKTINLLLSDTTEEDLKKIGNVELVFETPSKHLSTIAINIPTKDLSQLSDKKTEDFNNDMETSLIESDNSQFINNLYLFMHESTKLNFRHLRLIKFLSNGVYLSPSRVKIINFDDMTVLSKLYQSVNDL</sequence>
<reference evidence="1" key="1">
    <citation type="submission" date="2022-06" db="EMBL/GenBank/DDBJ databases">
        <authorList>
            <person name="Legras J.-L."/>
            <person name="Devillers H."/>
            <person name="Grondin C."/>
        </authorList>
    </citation>
    <scope>NUCLEOTIDE SEQUENCE</scope>
    <source>
        <strain evidence="1">CLIB 1444</strain>
    </source>
</reference>
<keyword evidence="2" id="KW-1185">Reference proteome</keyword>
<name>A0ACA9YE32_9ASCO</name>
<gene>
    <name evidence="1" type="ORF">CLIB1444_13S01728</name>
</gene>
<comment type="caution">
    <text evidence="1">The sequence shown here is derived from an EMBL/GenBank/DDBJ whole genome shotgun (WGS) entry which is preliminary data.</text>
</comment>
<accession>A0ACA9YE32</accession>
<proteinExistence type="predicted"/>
<dbReference type="EMBL" id="CALSDN010000013">
    <property type="protein sequence ID" value="CAH6723162.1"/>
    <property type="molecule type" value="Genomic_DNA"/>
</dbReference>
<dbReference type="Proteomes" id="UP001152531">
    <property type="component" value="Unassembled WGS sequence"/>
</dbReference>
<protein>
    <submittedName>
        <fullName evidence="1">Uncharacterized protein</fullName>
    </submittedName>
</protein>
<evidence type="ECO:0000313" key="2">
    <source>
        <dbReference type="Proteomes" id="UP001152531"/>
    </source>
</evidence>